<dbReference type="EMBL" id="MU006061">
    <property type="protein sequence ID" value="KAF2857166.1"/>
    <property type="molecule type" value="Genomic_DNA"/>
</dbReference>
<feature type="region of interest" description="Disordered" evidence="1">
    <location>
        <begin position="387"/>
        <end position="411"/>
    </location>
</feature>
<feature type="region of interest" description="Disordered" evidence="1">
    <location>
        <begin position="123"/>
        <end position="371"/>
    </location>
</feature>
<feature type="compositionally biased region" description="Low complexity" evidence="1">
    <location>
        <begin position="244"/>
        <end position="270"/>
    </location>
</feature>
<dbReference type="Proteomes" id="UP000799421">
    <property type="component" value="Unassembled WGS sequence"/>
</dbReference>
<accession>A0A6A7BP60</accession>
<feature type="compositionally biased region" description="Low complexity" evidence="1">
    <location>
        <begin position="150"/>
        <end position="160"/>
    </location>
</feature>
<evidence type="ECO:0000256" key="1">
    <source>
        <dbReference type="SAM" id="MobiDB-lite"/>
    </source>
</evidence>
<feature type="region of interest" description="Disordered" evidence="1">
    <location>
        <begin position="508"/>
        <end position="547"/>
    </location>
</feature>
<feature type="region of interest" description="Disordered" evidence="1">
    <location>
        <begin position="1"/>
        <end position="22"/>
    </location>
</feature>
<feature type="compositionally biased region" description="Low complexity" evidence="1">
    <location>
        <begin position="195"/>
        <end position="212"/>
    </location>
</feature>
<keyword evidence="3" id="KW-1185">Reference proteome</keyword>
<proteinExistence type="predicted"/>
<feature type="compositionally biased region" description="Basic and acidic residues" evidence="1">
    <location>
        <begin position="508"/>
        <end position="519"/>
    </location>
</feature>
<name>A0A6A7BP60_9PEZI</name>
<sequence>MFSQLPLGAPGGKPSASTDSCEADIVSKQRKVRTRWIPNWITDVNVAAGELIPNNDDRNSVRKTEEVSTGIPSLVKFFTRISWPERVEYMRAVLVGKDGTGRDPNDSDALLKLLDCIVKEIQDESEGTSKEKHPKEETSKAGASKEGTPKAKIPKAIYPPDIGPFAGSPHDDDEGDDEIYDEDNNEVLETMFPLSRQQSHSSDPPSPRSMRSAHLSISASPSMESIPEALNEDEEEVGPSGSKAGSRAPSLAGSRSSSKAGSRSSSKAGSHTPSQVHAHSPISPMRSIAEILEEAKGLSKVGETVSPGASSDKENISPQGETAAEEKKATGTPLSERARGKQPMREEELVHAPATPSAKALGKQSVPSEPPKAPTVLEAAYMAQNPTSSATSRTPLPNRGVPPTPGWKPQRIWPEGSPGILADRTHVSTDCTPDFLRVPAKEAWERGYFDPESTFGKKFLAAKGQWFVRANMMRDVTMEDRMNKPEVFWYFKEALVAALRFSDKAMTEGKGITEGEGGERLGTPLEGEEQRDSQEIDLEDEEGVWMK</sequence>
<feature type="compositionally biased region" description="Acidic residues" evidence="1">
    <location>
        <begin position="535"/>
        <end position="547"/>
    </location>
</feature>
<evidence type="ECO:0000313" key="3">
    <source>
        <dbReference type="Proteomes" id="UP000799421"/>
    </source>
</evidence>
<feature type="compositionally biased region" description="Basic and acidic residues" evidence="1">
    <location>
        <begin position="336"/>
        <end position="350"/>
    </location>
</feature>
<organism evidence="2 3">
    <name type="scientific">Piedraia hortae CBS 480.64</name>
    <dbReference type="NCBI Taxonomy" id="1314780"/>
    <lineage>
        <taxon>Eukaryota</taxon>
        <taxon>Fungi</taxon>
        <taxon>Dikarya</taxon>
        <taxon>Ascomycota</taxon>
        <taxon>Pezizomycotina</taxon>
        <taxon>Dothideomycetes</taxon>
        <taxon>Dothideomycetidae</taxon>
        <taxon>Capnodiales</taxon>
        <taxon>Piedraiaceae</taxon>
        <taxon>Piedraia</taxon>
    </lineage>
</organism>
<gene>
    <name evidence="2" type="ORF">K470DRAFT_279481</name>
</gene>
<reference evidence="2" key="1">
    <citation type="journal article" date="2020" name="Stud. Mycol.">
        <title>101 Dothideomycetes genomes: a test case for predicting lifestyles and emergence of pathogens.</title>
        <authorList>
            <person name="Haridas S."/>
            <person name="Albert R."/>
            <person name="Binder M."/>
            <person name="Bloem J."/>
            <person name="Labutti K."/>
            <person name="Salamov A."/>
            <person name="Andreopoulos B."/>
            <person name="Baker S."/>
            <person name="Barry K."/>
            <person name="Bills G."/>
            <person name="Bluhm B."/>
            <person name="Cannon C."/>
            <person name="Castanera R."/>
            <person name="Culley D."/>
            <person name="Daum C."/>
            <person name="Ezra D."/>
            <person name="Gonzalez J."/>
            <person name="Henrissat B."/>
            <person name="Kuo A."/>
            <person name="Liang C."/>
            <person name="Lipzen A."/>
            <person name="Lutzoni F."/>
            <person name="Magnuson J."/>
            <person name="Mondo S."/>
            <person name="Nolan M."/>
            <person name="Ohm R."/>
            <person name="Pangilinan J."/>
            <person name="Park H.-J."/>
            <person name="Ramirez L."/>
            <person name="Alfaro M."/>
            <person name="Sun H."/>
            <person name="Tritt A."/>
            <person name="Yoshinaga Y."/>
            <person name="Zwiers L.-H."/>
            <person name="Turgeon B."/>
            <person name="Goodwin S."/>
            <person name="Spatafora J."/>
            <person name="Crous P."/>
            <person name="Grigoriev I."/>
        </authorList>
    </citation>
    <scope>NUCLEOTIDE SEQUENCE</scope>
    <source>
        <strain evidence="2">CBS 480.64</strain>
    </source>
</reference>
<dbReference type="AlphaFoldDB" id="A0A6A7BP60"/>
<feature type="compositionally biased region" description="Acidic residues" evidence="1">
    <location>
        <begin position="171"/>
        <end position="186"/>
    </location>
</feature>
<feature type="compositionally biased region" description="Basic and acidic residues" evidence="1">
    <location>
        <begin position="123"/>
        <end position="139"/>
    </location>
</feature>
<protein>
    <submittedName>
        <fullName evidence="2">Uncharacterized protein</fullName>
    </submittedName>
</protein>
<evidence type="ECO:0000313" key="2">
    <source>
        <dbReference type="EMBL" id="KAF2857166.1"/>
    </source>
</evidence>